<proteinExistence type="predicted"/>
<dbReference type="EMBL" id="JANPWB010000006">
    <property type="protein sequence ID" value="KAJ1180786.1"/>
    <property type="molecule type" value="Genomic_DNA"/>
</dbReference>
<sequence>MEFGTRICRDEEKDDEFEDSGGPLGKDGPADPNKDDWTAQTSGAGGAQCKLHLGKGSPADPNKDDWTAQTSGARGAQRKLRPRLWNCVTPSGACTW</sequence>
<feature type="compositionally biased region" description="Basic and acidic residues" evidence="1">
    <location>
        <begin position="28"/>
        <end position="37"/>
    </location>
</feature>
<dbReference type="Proteomes" id="UP001066276">
    <property type="component" value="Chromosome 3_2"/>
</dbReference>
<feature type="region of interest" description="Disordered" evidence="1">
    <location>
        <begin position="1"/>
        <end position="78"/>
    </location>
</feature>
<keyword evidence="3" id="KW-1185">Reference proteome</keyword>
<comment type="caution">
    <text evidence="2">The sequence shown here is derived from an EMBL/GenBank/DDBJ whole genome shotgun (WGS) entry which is preliminary data.</text>
</comment>
<dbReference type="AlphaFoldDB" id="A0AAV7TX11"/>
<gene>
    <name evidence="2" type="ORF">NDU88_006002</name>
</gene>
<reference evidence="2" key="1">
    <citation type="journal article" date="2022" name="bioRxiv">
        <title>Sequencing and chromosome-scale assembly of the giantPleurodeles waltlgenome.</title>
        <authorList>
            <person name="Brown T."/>
            <person name="Elewa A."/>
            <person name="Iarovenko S."/>
            <person name="Subramanian E."/>
            <person name="Araus A.J."/>
            <person name="Petzold A."/>
            <person name="Susuki M."/>
            <person name="Suzuki K.-i.T."/>
            <person name="Hayashi T."/>
            <person name="Toyoda A."/>
            <person name="Oliveira C."/>
            <person name="Osipova E."/>
            <person name="Leigh N.D."/>
            <person name="Simon A."/>
            <person name="Yun M.H."/>
        </authorList>
    </citation>
    <scope>NUCLEOTIDE SEQUENCE</scope>
    <source>
        <strain evidence="2">20211129_DDA</strain>
        <tissue evidence="2">Liver</tissue>
    </source>
</reference>
<accession>A0AAV7TX11</accession>
<name>A0AAV7TX11_PLEWA</name>
<evidence type="ECO:0000313" key="3">
    <source>
        <dbReference type="Proteomes" id="UP001066276"/>
    </source>
</evidence>
<evidence type="ECO:0000256" key="1">
    <source>
        <dbReference type="SAM" id="MobiDB-lite"/>
    </source>
</evidence>
<organism evidence="2 3">
    <name type="scientific">Pleurodeles waltl</name>
    <name type="common">Iberian ribbed newt</name>
    <dbReference type="NCBI Taxonomy" id="8319"/>
    <lineage>
        <taxon>Eukaryota</taxon>
        <taxon>Metazoa</taxon>
        <taxon>Chordata</taxon>
        <taxon>Craniata</taxon>
        <taxon>Vertebrata</taxon>
        <taxon>Euteleostomi</taxon>
        <taxon>Amphibia</taxon>
        <taxon>Batrachia</taxon>
        <taxon>Caudata</taxon>
        <taxon>Salamandroidea</taxon>
        <taxon>Salamandridae</taxon>
        <taxon>Pleurodelinae</taxon>
        <taxon>Pleurodeles</taxon>
    </lineage>
</organism>
<protein>
    <submittedName>
        <fullName evidence="2">Uncharacterized protein</fullName>
    </submittedName>
</protein>
<evidence type="ECO:0000313" key="2">
    <source>
        <dbReference type="EMBL" id="KAJ1180786.1"/>
    </source>
</evidence>